<dbReference type="Proteomes" id="UP000054705">
    <property type="component" value="Unassembled WGS sequence"/>
</dbReference>
<accession>A0A101HQU0</accession>
<comment type="caution">
    <text evidence="2">The sequence shown here is derived from an EMBL/GenBank/DDBJ whole genome shotgun (WGS) entry which is preliminary data.</text>
</comment>
<evidence type="ECO:0008006" key="4">
    <source>
        <dbReference type="Google" id="ProtNLM"/>
    </source>
</evidence>
<feature type="compositionally biased region" description="Low complexity" evidence="1">
    <location>
        <begin position="180"/>
        <end position="192"/>
    </location>
</feature>
<evidence type="ECO:0000313" key="3">
    <source>
        <dbReference type="Proteomes" id="UP000054705"/>
    </source>
</evidence>
<protein>
    <recommendedName>
        <fullName evidence="4">PRC-barrel domain-containing protein</fullName>
    </recommendedName>
</protein>
<organism evidence="2 3">
    <name type="scientific">Pelotomaculum thermopropionicum</name>
    <dbReference type="NCBI Taxonomy" id="110500"/>
    <lineage>
        <taxon>Bacteria</taxon>
        <taxon>Bacillati</taxon>
        <taxon>Bacillota</taxon>
        <taxon>Clostridia</taxon>
        <taxon>Eubacteriales</taxon>
        <taxon>Desulfotomaculaceae</taxon>
        <taxon>Pelotomaculum</taxon>
    </lineage>
</organism>
<reference evidence="3" key="1">
    <citation type="journal article" date="2015" name="MBio">
        <title>Genome-Resolved Metagenomic Analysis Reveals Roles for Candidate Phyla and Other Microbial Community Members in Biogeochemical Transformations in Oil Reservoirs.</title>
        <authorList>
            <person name="Hu P."/>
            <person name="Tom L."/>
            <person name="Singh A."/>
            <person name="Thomas B.C."/>
            <person name="Baker B.J."/>
            <person name="Piceno Y.M."/>
            <person name="Andersen G.L."/>
            <person name="Banfield J.F."/>
        </authorList>
    </citation>
    <scope>NUCLEOTIDE SEQUENCE [LARGE SCALE GENOMIC DNA]</scope>
</reference>
<dbReference type="EMBL" id="LGGS01000172">
    <property type="protein sequence ID" value="KUK81164.1"/>
    <property type="molecule type" value="Genomic_DNA"/>
</dbReference>
<proteinExistence type="predicted"/>
<feature type="region of interest" description="Disordered" evidence="1">
    <location>
        <begin position="165"/>
        <end position="200"/>
    </location>
</feature>
<evidence type="ECO:0000313" key="2">
    <source>
        <dbReference type="EMBL" id="KUK81164.1"/>
    </source>
</evidence>
<dbReference type="InterPro" id="IPR011033">
    <property type="entry name" value="PRC_barrel-like_sf"/>
</dbReference>
<sequence>MKSSRQILDLPVLSIEEGREIGRVKHLVLNPQRGAVDFILVEDRAWYLGLKAMPYAAVQGIGAYALTVADRSSLSEVTKCAGIIELLEKDLRLPGLKVLSAKGCLVGSVSEFYINDQSGDIAGCQLMPENSQKPAGIIPGKFILTYGSDYLVVEEGIEEKLVKELPEDDSTSGSRQSKVAAAPAAGTGSQAAGRDKSPEAELKHFEEQQRQFILGKKAAIKITDDDGKVVVEEGETITRETIDRAKAADRYIQLTLNICD</sequence>
<dbReference type="AlphaFoldDB" id="A0A101HQU0"/>
<evidence type="ECO:0000256" key="1">
    <source>
        <dbReference type="SAM" id="MobiDB-lite"/>
    </source>
</evidence>
<dbReference type="SUPFAM" id="SSF50346">
    <property type="entry name" value="PRC-barrel domain"/>
    <property type="match status" value="1"/>
</dbReference>
<gene>
    <name evidence="2" type="ORF">XD97_0718</name>
</gene>
<dbReference type="Gene3D" id="2.30.30.240">
    <property type="entry name" value="PRC-barrel domain"/>
    <property type="match status" value="1"/>
</dbReference>
<name>A0A101HQU0_9FIRM</name>